<name>A0A0R1M7K7_9LACO</name>
<dbReference type="RefSeq" id="WP_057896113.1">
    <property type="nucleotide sequence ID" value="NZ_AZEH01000039.1"/>
</dbReference>
<accession>A0A0R1M7K7</accession>
<gene>
    <name evidence="1" type="ORF">FD46_GL001243</name>
</gene>
<dbReference type="Proteomes" id="UP000051686">
    <property type="component" value="Unassembled WGS sequence"/>
</dbReference>
<dbReference type="EMBL" id="AZEH01000039">
    <property type="protein sequence ID" value="KRL04127.1"/>
    <property type="molecule type" value="Genomic_DNA"/>
</dbReference>
<comment type="caution">
    <text evidence="1">The sequence shown here is derived from an EMBL/GenBank/DDBJ whole genome shotgun (WGS) entry which is preliminary data.</text>
</comment>
<evidence type="ECO:0000313" key="1">
    <source>
        <dbReference type="EMBL" id="KRL04127.1"/>
    </source>
</evidence>
<dbReference type="AlphaFoldDB" id="A0A0R1M7K7"/>
<reference evidence="1 2" key="1">
    <citation type="journal article" date="2015" name="Genome Announc.">
        <title>Expanding the biotechnology potential of lactobacilli through comparative genomics of 213 strains and associated genera.</title>
        <authorList>
            <person name="Sun Z."/>
            <person name="Harris H.M."/>
            <person name="McCann A."/>
            <person name="Guo C."/>
            <person name="Argimon S."/>
            <person name="Zhang W."/>
            <person name="Yang X."/>
            <person name="Jeffery I.B."/>
            <person name="Cooney J.C."/>
            <person name="Kagawa T.F."/>
            <person name="Liu W."/>
            <person name="Song Y."/>
            <person name="Salvetti E."/>
            <person name="Wrobel A."/>
            <person name="Rasinkangas P."/>
            <person name="Parkhill J."/>
            <person name="Rea M.C."/>
            <person name="O'Sullivan O."/>
            <person name="Ritari J."/>
            <person name="Douillard F.P."/>
            <person name="Paul Ross R."/>
            <person name="Yang R."/>
            <person name="Briner A.E."/>
            <person name="Felis G.E."/>
            <person name="de Vos W.M."/>
            <person name="Barrangou R."/>
            <person name="Klaenhammer T.R."/>
            <person name="Caufield P.W."/>
            <person name="Cui Y."/>
            <person name="Zhang H."/>
            <person name="O'Toole P.W."/>
        </authorList>
    </citation>
    <scope>NUCLEOTIDE SEQUENCE [LARGE SCALE GENOMIC DNA]</scope>
    <source>
        <strain evidence="1 2">DSM 19972</strain>
    </source>
</reference>
<proteinExistence type="predicted"/>
<protein>
    <submittedName>
        <fullName evidence="1">Uncharacterized protein</fullName>
    </submittedName>
</protein>
<sequence length="81" mass="9925">MEKAQKHFIYSLDKRIEQALNAQEKELHSSETLNDDLAMFKVIEHLRKYISENRFIQLRLYKMYQKNKEALNTINERNNFY</sequence>
<keyword evidence="2" id="KW-1185">Reference proteome</keyword>
<organism evidence="1 2">
    <name type="scientific">Liquorilactobacillus oeni DSM 19972</name>
    <dbReference type="NCBI Taxonomy" id="1423777"/>
    <lineage>
        <taxon>Bacteria</taxon>
        <taxon>Bacillati</taxon>
        <taxon>Bacillota</taxon>
        <taxon>Bacilli</taxon>
        <taxon>Lactobacillales</taxon>
        <taxon>Lactobacillaceae</taxon>
        <taxon>Liquorilactobacillus</taxon>
    </lineage>
</organism>
<dbReference type="PATRIC" id="fig|1423777.3.peg.1285"/>
<evidence type="ECO:0000313" key="2">
    <source>
        <dbReference type="Proteomes" id="UP000051686"/>
    </source>
</evidence>